<keyword evidence="6" id="KW-1185">Reference proteome</keyword>
<name>A0A8S1NCK6_PARPR</name>
<keyword evidence="1" id="KW-0175">Coiled coil</keyword>
<dbReference type="PANTHER" id="PTHR21444">
    <property type="entry name" value="COILED-COIL DOMAIN-CONTAINING PROTEIN 180"/>
    <property type="match status" value="1"/>
</dbReference>
<evidence type="ECO:0000313" key="6">
    <source>
        <dbReference type="Proteomes" id="UP000688137"/>
    </source>
</evidence>
<feature type="region of interest" description="Disordered" evidence="2">
    <location>
        <begin position="602"/>
        <end position="621"/>
    </location>
</feature>
<feature type="coiled-coil region" evidence="1">
    <location>
        <begin position="465"/>
        <end position="503"/>
    </location>
</feature>
<feature type="region of interest" description="Disordered" evidence="2">
    <location>
        <begin position="1"/>
        <end position="21"/>
    </location>
</feature>
<evidence type="ECO:0000259" key="4">
    <source>
        <dbReference type="Pfam" id="PF14644"/>
    </source>
</evidence>
<dbReference type="InterPro" id="IPR027914">
    <property type="entry name" value="DUF4456"/>
</dbReference>
<dbReference type="Pfam" id="PF14643">
    <property type="entry name" value="DUF4455"/>
    <property type="match status" value="1"/>
</dbReference>
<dbReference type="Pfam" id="PF14644">
    <property type="entry name" value="DUF4456"/>
    <property type="match status" value="1"/>
</dbReference>
<proteinExistence type="predicted"/>
<feature type="compositionally biased region" description="Basic and acidic residues" evidence="2">
    <location>
        <begin position="784"/>
        <end position="802"/>
    </location>
</feature>
<organism evidence="5 6">
    <name type="scientific">Paramecium primaurelia</name>
    <dbReference type="NCBI Taxonomy" id="5886"/>
    <lineage>
        <taxon>Eukaryota</taxon>
        <taxon>Sar</taxon>
        <taxon>Alveolata</taxon>
        <taxon>Ciliophora</taxon>
        <taxon>Intramacronucleata</taxon>
        <taxon>Oligohymenophorea</taxon>
        <taxon>Peniculida</taxon>
        <taxon>Parameciidae</taxon>
        <taxon>Paramecium</taxon>
    </lineage>
</organism>
<evidence type="ECO:0000256" key="2">
    <source>
        <dbReference type="SAM" id="MobiDB-lite"/>
    </source>
</evidence>
<feature type="compositionally biased region" description="Basic and acidic residues" evidence="2">
    <location>
        <begin position="1770"/>
        <end position="1781"/>
    </location>
</feature>
<sequence>MKSTFTRSAQRSLEEQPISSQFKASSQLHAALLNEYKRPENSSMPKVTLTSTGKEAVRQARLEKEVQKFEYTLQSEVASLPKHPAPIYREQTKLLIERQKDTRRENHLKFCDEFEKWVNRLNKNLEEAYKDIKRDITDFFSESDQQITNYYQTLTDEALLKREIEFVESIHSTVNAHREKRETKVNTLDKRLEDLEKERFRSLELFCNRFQEGLIDVAFQLEPEITAHVDTFREEFRKVVAEKRADNQVYVQEVNRQHQETFKQYDETQIQKEQRWRDLKHQHYIEEFNVDIQKLEYVYPDERTQLYDKFRKTQKDIFRERKQLLEKLNSYDLAALTKTIVEKWIDETKSYNELASQTIDVCCNNLLEETKKTHNYCMQRYELIKSQLLYARAKSEEELNQLLEEQFLPQVNSLNQSARDLMKQAIDYYERIDQQQTDILTNYGQFFMKIATKNDEYKTEMQLLMHNYEIQKAQAADKNDEVLEELTKKLKEDKQKLTEALHHPRLEECLTQCYKDLDQFGEEYERFHQDNMAIANQHPNIIKNKHQIFEKQVLNIFELVDPQKEQFLQEKYRRIAETKIKYLIAKEEYNKKIEEEKLIEEAKNKKGGKPPATKPKDPKKFQQELEDRMKQLLKEQPPQEVPKYNSPLDQQFVLFRSTNEIAERMYIPPDEMEQVLAKEKLEADEIESYLQQQNAPKDPKAKPAAPPPIELPNYIPEEDVPKKSVDFAEQPPINVLNQAVLEKDAIITIEYLSALLNQTKQKLFDYITSCLNFQNQQANESDNEFIKQSENQRNEKQSQIEPQKQEIKNTIYVLRSQQITMHKKRYERYAKQLVERIDDQTEQINFLLEGGLLDMKDYIQEQQTLKNNLQTATTLAKLQGIQNTVKENYFKFGEKINDLEQKLNYLANQELDVLLQKNKDFMRDCKPNEYFKEELEWYQQMMDEHNATIIKHKEKRTQRLEEIKKVLIAKKQEQLDKFEQEYIIAVEDLAAKDGTGKKYGRPKRIAQEKLRTEMTKCEKAQECINLKIQELKDHYDLFKNKQGDYFANLEPSFSIKIRKILSGTLICIKRYANHIEALKPDNKVVDMPRTTWKENKFDTILEVEEQQEDKKIIENDLESMGPLFYAEKKLQESLVDIEKIIKEEAIKIYADKQKFLTGTDKIPDYLKKLMKRNEKQSQIEPQKQEIKNTIYVLRSQQITMHKKRYERYAKQLVERIDDQTEQINFLLEGGLLDMKDYIQEQQTLKNNLQSATTLAKLQGIQNTVKENYFKFGEKINDLEQKLSYLANQELDVLLQKNKDFMRDCKPNEYFKEELEWYQQMMDEHNATIIKHKEKRTQRLEEIKKVLIAKKQEQLDKFEQEYIIAVEDLAAKDGTGKKYGRPKRIAQEKLRTEMTKCEKAQECINLKIQELKDHYDLFKNKQGDYFANLEPSFSIKIRKILSGTLICIKRYANHIEALKPDNKVVDMPRTTWKENKFDTILEVEEQQEDKKIIENDLESMGPLFYAEKKLQESLVDIEKIIKEEAIKIYADKQKFLTGTDKIPDYLRAYIENMQRNMNEFRIQSIRELRNACEELSEMSPKISQMILLSNHQRWIFTLSLINTNLWNELQKEQNKQENLKKLHQKLLRPNLGNPQLKEELDDLKQKESKRLSDFLELLSKYQVTLFDENFNQGDKYLKAANQNFEFLLLFYDSLLLFEDFIKLPGDEQIQKKHQNLKVSLRQKQSGQIIDTNSERSLSKTWEGVQLDMFTIGDRIIQYNWQINQVVKVDPKDAKNKAPEAKKPAPGGKQQEIEKPIQTTTTPLKSFKTFRQISAKHEFFKSINEFVIEYKKQVDYAKDQIKLLSERELKFQFKWEQSIASL</sequence>
<protein>
    <submittedName>
        <fullName evidence="5">Uncharacterized protein</fullName>
    </submittedName>
</protein>
<feature type="region of interest" description="Disordered" evidence="2">
    <location>
        <begin position="781"/>
        <end position="802"/>
    </location>
</feature>
<feature type="domain" description="DUF4455" evidence="3">
    <location>
        <begin position="101"/>
        <end position="566"/>
    </location>
</feature>
<gene>
    <name evidence="5" type="ORF">PPRIM_AZ9-3.1.T0780106</name>
</gene>
<feature type="domain" description="DUF4456" evidence="4">
    <location>
        <begin position="1521"/>
        <end position="1721"/>
    </location>
</feature>
<evidence type="ECO:0000256" key="1">
    <source>
        <dbReference type="SAM" id="Coils"/>
    </source>
</evidence>
<evidence type="ECO:0000259" key="3">
    <source>
        <dbReference type="Pfam" id="PF14643"/>
    </source>
</evidence>
<feature type="coiled-coil region" evidence="1">
    <location>
        <begin position="1202"/>
        <end position="1254"/>
    </location>
</feature>
<dbReference type="EMBL" id="CAJJDM010000081">
    <property type="protein sequence ID" value="CAD8087253.1"/>
    <property type="molecule type" value="Genomic_DNA"/>
</dbReference>
<dbReference type="PANTHER" id="PTHR21444:SF14">
    <property type="entry name" value="COILED-COIL DOMAIN-CONTAINING PROTEIN 180"/>
    <property type="match status" value="1"/>
</dbReference>
<dbReference type="Proteomes" id="UP000688137">
    <property type="component" value="Unassembled WGS sequence"/>
</dbReference>
<reference evidence="5" key="1">
    <citation type="submission" date="2021-01" db="EMBL/GenBank/DDBJ databases">
        <authorList>
            <consortium name="Genoscope - CEA"/>
            <person name="William W."/>
        </authorList>
    </citation>
    <scope>NUCLEOTIDE SEQUENCE</scope>
</reference>
<comment type="caution">
    <text evidence="5">The sequence shown here is derived from an EMBL/GenBank/DDBJ whole genome shotgun (WGS) entry which is preliminary data.</text>
</comment>
<feature type="region of interest" description="Disordered" evidence="2">
    <location>
        <begin position="1770"/>
        <end position="1796"/>
    </location>
</feature>
<dbReference type="InterPro" id="IPR028089">
    <property type="entry name" value="DUF4455"/>
</dbReference>
<evidence type="ECO:0000313" key="5">
    <source>
        <dbReference type="EMBL" id="CAD8087253.1"/>
    </source>
</evidence>
<accession>A0A8S1NCK6</accession>